<dbReference type="InterPro" id="IPR012677">
    <property type="entry name" value="Nucleotide-bd_a/b_plait_sf"/>
</dbReference>
<dbReference type="InterPro" id="IPR039599">
    <property type="entry name" value="RBM48"/>
</dbReference>
<dbReference type="PANTHER" id="PTHR20957:SF0">
    <property type="entry name" value="RNA-BINDING PROTEIN 48"/>
    <property type="match status" value="1"/>
</dbReference>
<dbReference type="PANTHER" id="PTHR20957">
    <property type="entry name" value="RNA-BINDING PROTEIN 48"/>
    <property type="match status" value="1"/>
</dbReference>
<dbReference type="SUPFAM" id="SSF54928">
    <property type="entry name" value="RNA-binding domain, RBD"/>
    <property type="match status" value="1"/>
</dbReference>
<keyword evidence="5" id="KW-0694">RNA-binding</keyword>
<accession>A0A922KVM9</accession>
<evidence type="ECO:0000256" key="2">
    <source>
        <dbReference type="ARBA" id="ARBA00015189"/>
    </source>
</evidence>
<dbReference type="Proteomes" id="UP000790347">
    <property type="component" value="Unassembled WGS sequence"/>
</dbReference>
<evidence type="ECO:0000256" key="6">
    <source>
        <dbReference type="ARBA" id="ARBA00023187"/>
    </source>
</evidence>
<evidence type="ECO:0000256" key="1">
    <source>
        <dbReference type="ARBA" id="ARBA00006938"/>
    </source>
</evidence>
<gene>
    <name evidence="8" type="primary">RBM48</name>
    <name evidence="8" type="ORF">DERF_013652</name>
</gene>
<evidence type="ECO:0000313" key="9">
    <source>
        <dbReference type="Proteomes" id="UP000790347"/>
    </source>
</evidence>
<proteinExistence type="inferred from homology"/>
<dbReference type="InterPro" id="IPR034264">
    <property type="entry name" value="RBM48_RRM"/>
</dbReference>
<dbReference type="GO" id="GO:0005681">
    <property type="term" value="C:spliceosomal complex"/>
    <property type="evidence" value="ECO:0007669"/>
    <property type="project" value="UniProtKB-KW"/>
</dbReference>
<organism evidence="8 9">
    <name type="scientific">Dermatophagoides farinae</name>
    <name type="common">American house dust mite</name>
    <dbReference type="NCBI Taxonomy" id="6954"/>
    <lineage>
        <taxon>Eukaryota</taxon>
        <taxon>Metazoa</taxon>
        <taxon>Ecdysozoa</taxon>
        <taxon>Arthropoda</taxon>
        <taxon>Chelicerata</taxon>
        <taxon>Arachnida</taxon>
        <taxon>Acari</taxon>
        <taxon>Acariformes</taxon>
        <taxon>Sarcoptiformes</taxon>
        <taxon>Astigmata</taxon>
        <taxon>Psoroptidia</taxon>
        <taxon>Analgoidea</taxon>
        <taxon>Pyroglyphidae</taxon>
        <taxon>Dermatophagoidinae</taxon>
        <taxon>Dermatophagoides</taxon>
    </lineage>
</organism>
<evidence type="ECO:0000256" key="5">
    <source>
        <dbReference type="ARBA" id="ARBA00022884"/>
    </source>
</evidence>
<reference evidence="8" key="2">
    <citation type="journal article" date="2022" name="Res Sq">
        <title>Comparative Genomics Reveals Insights into the Divergent Evolution of Astigmatic Mites and Household Pest Adaptations.</title>
        <authorList>
            <person name="Xiong Q."/>
            <person name="Wan A.T.-Y."/>
            <person name="Liu X.-Y."/>
            <person name="Fung C.S.-H."/>
            <person name="Xiao X."/>
            <person name="Malainual N."/>
            <person name="Hou J."/>
            <person name="Wang L."/>
            <person name="Wang M."/>
            <person name="Yang K."/>
            <person name="Cui Y."/>
            <person name="Leung E."/>
            <person name="Nong W."/>
            <person name="Shin S.-K."/>
            <person name="Au S."/>
            <person name="Jeong K.Y."/>
            <person name="Chew F.T."/>
            <person name="Hui J."/>
            <person name="Leung T.F."/>
            <person name="Tungtrongchitr A."/>
            <person name="Zhong N."/>
            <person name="Liu Z."/>
            <person name="Tsui S."/>
        </authorList>
    </citation>
    <scope>NUCLEOTIDE SEQUENCE</scope>
    <source>
        <strain evidence="8">Derf</strain>
        <tissue evidence="8">Whole organism</tissue>
    </source>
</reference>
<evidence type="ECO:0000256" key="7">
    <source>
        <dbReference type="ARBA" id="ARBA00035004"/>
    </source>
</evidence>
<dbReference type="GO" id="GO:0008380">
    <property type="term" value="P:RNA splicing"/>
    <property type="evidence" value="ECO:0007669"/>
    <property type="project" value="UniProtKB-KW"/>
</dbReference>
<dbReference type="GO" id="GO:0006397">
    <property type="term" value="P:mRNA processing"/>
    <property type="evidence" value="ECO:0007669"/>
    <property type="project" value="UniProtKB-KW"/>
</dbReference>
<name>A0A922KVM9_DERFA</name>
<reference evidence="8" key="1">
    <citation type="submission" date="2013-05" db="EMBL/GenBank/DDBJ databases">
        <authorList>
            <person name="Yim A.K.Y."/>
            <person name="Chan T.F."/>
            <person name="Ji K.M."/>
            <person name="Liu X.Y."/>
            <person name="Zhou J.W."/>
            <person name="Li R.Q."/>
            <person name="Yang K.Y."/>
            <person name="Li J."/>
            <person name="Li M."/>
            <person name="Law P.T.W."/>
            <person name="Wu Y.L."/>
            <person name="Cai Z.L."/>
            <person name="Qin H."/>
            <person name="Bao Y."/>
            <person name="Leung R.K.K."/>
            <person name="Ng P.K.S."/>
            <person name="Zou J."/>
            <person name="Zhong X.J."/>
            <person name="Ran P.X."/>
            <person name="Zhong N.S."/>
            <person name="Liu Z.G."/>
            <person name="Tsui S.K.W."/>
        </authorList>
    </citation>
    <scope>NUCLEOTIDE SEQUENCE</scope>
    <source>
        <strain evidence="8">Derf</strain>
        <tissue evidence="8">Whole organism</tissue>
    </source>
</reference>
<dbReference type="Gene3D" id="3.30.70.330">
    <property type="match status" value="1"/>
</dbReference>
<evidence type="ECO:0000256" key="4">
    <source>
        <dbReference type="ARBA" id="ARBA00022728"/>
    </source>
</evidence>
<keyword evidence="6" id="KW-0508">mRNA splicing</keyword>
<keyword evidence="4" id="KW-0747">Spliceosome</keyword>
<protein>
    <recommendedName>
        <fullName evidence="2">RNA-binding protein 48</fullName>
    </recommendedName>
</protein>
<sequence>MDDSKTKKIRIINHFEHHERQELCQTRPKYRNGRRQTAIKVFTIADESFYLLIHKVPTLSGVNVGEDLRILCETFGTIEKFELVDYPQQQQQQKESFTNVYMVKYEKIIDAIRAKKRMDDYEFLGSLLHVCYAPEHETIADIRCKLNARKRYVGIKLAQCTNLLKKNK</sequence>
<dbReference type="EMBL" id="ASGP02000007">
    <property type="protein sequence ID" value="KAH9497686.1"/>
    <property type="molecule type" value="Genomic_DNA"/>
</dbReference>
<evidence type="ECO:0000313" key="8">
    <source>
        <dbReference type="EMBL" id="KAH9497686.1"/>
    </source>
</evidence>
<dbReference type="AlphaFoldDB" id="A0A922KVM9"/>
<dbReference type="CDD" id="cd12442">
    <property type="entry name" value="RRM_RBM48"/>
    <property type="match status" value="1"/>
</dbReference>
<keyword evidence="3" id="KW-0507">mRNA processing</keyword>
<comment type="similarity">
    <text evidence="1">Belongs to the RBM48 family.</text>
</comment>
<comment type="caution">
    <text evidence="8">The sequence shown here is derived from an EMBL/GenBank/DDBJ whole genome shotgun (WGS) entry which is preliminary data.</text>
</comment>
<evidence type="ECO:0000256" key="3">
    <source>
        <dbReference type="ARBA" id="ARBA00022664"/>
    </source>
</evidence>
<dbReference type="GO" id="GO:0003723">
    <property type="term" value="F:RNA binding"/>
    <property type="evidence" value="ECO:0007669"/>
    <property type="project" value="UniProtKB-KW"/>
</dbReference>
<keyword evidence="9" id="KW-1185">Reference proteome</keyword>
<dbReference type="InterPro" id="IPR035979">
    <property type="entry name" value="RBD_domain_sf"/>
</dbReference>
<dbReference type="GO" id="GO:0005654">
    <property type="term" value="C:nucleoplasm"/>
    <property type="evidence" value="ECO:0007669"/>
    <property type="project" value="TreeGrafter"/>
</dbReference>
<comment type="function">
    <text evidence="7">As a component of the minor spliceosome, involved in the splicing of U12-type introns in pre-mRNAs.</text>
</comment>